<dbReference type="EMBL" id="LGCL01000018">
    <property type="protein sequence ID" value="KPL78431.1"/>
    <property type="molecule type" value="Genomic_DNA"/>
</dbReference>
<name>A0A0P6XDY9_9CHLR</name>
<evidence type="ECO:0000259" key="9">
    <source>
        <dbReference type="Pfam" id="PF13231"/>
    </source>
</evidence>
<dbReference type="STRING" id="1134406.ADN00_06830"/>
<dbReference type="GO" id="GO:0005886">
    <property type="term" value="C:plasma membrane"/>
    <property type="evidence" value="ECO:0007669"/>
    <property type="project" value="UniProtKB-SubCell"/>
</dbReference>
<feature type="transmembrane region" description="Helical" evidence="8">
    <location>
        <begin position="107"/>
        <end position="127"/>
    </location>
</feature>
<evidence type="ECO:0000256" key="7">
    <source>
        <dbReference type="ARBA" id="ARBA00023136"/>
    </source>
</evidence>
<feature type="transmembrane region" description="Helical" evidence="8">
    <location>
        <begin position="133"/>
        <end position="151"/>
    </location>
</feature>
<evidence type="ECO:0000256" key="6">
    <source>
        <dbReference type="ARBA" id="ARBA00022989"/>
    </source>
</evidence>
<dbReference type="PANTHER" id="PTHR33908:SF11">
    <property type="entry name" value="MEMBRANE PROTEIN"/>
    <property type="match status" value="1"/>
</dbReference>
<dbReference type="RefSeq" id="WP_075062233.1">
    <property type="nucleotide sequence ID" value="NZ_LGCL01000018.1"/>
</dbReference>
<accession>A0A0P6XDY9</accession>
<feature type="transmembrane region" description="Helical" evidence="8">
    <location>
        <begin position="428"/>
        <end position="447"/>
    </location>
</feature>
<organism evidence="10 11">
    <name type="scientific">Ornatilinea apprima</name>
    <dbReference type="NCBI Taxonomy" id="1134406"/>
    <lineage>
        <taxon>Bacteria</taxon>
        <taxon>Bacillati</taxon>
        <taxon>Chloroflexota</taxon>
        <taxon>Anaerolineae</taxon>
        <taxon>Anaerolineales</taxon>
        <taxon>Anaerolineaceae</taxon>
        <taxon>Ornatilinea</taxon>
    </lineage>
</organism>
<keyword evidence="7 8" id="KW-0472">Membrane</keyword>
<evidence type="ECO:0000256" key="4">
    <source>
        <dbReference type="ARBA" id="ARBA00022679"/>
    </source>
</evidence>
<sequence length="619" mass="68979">MPWKRIFWLVLITALAAFTLAYTSPAFTHITDIDSAIFQYAGRGILQGQLPYRDLYDHKPPAIFYLDALGLALGGGSRWGIWTLEVLSLTAAGALCALYLRRFFGKVPTIIATAAFLLNLTFFHQGGNLTEEYALPFQFGALLCLAWWSSGRRPRLSAFALGACVAAASTFKQPLGALAVSIGLFILLETLEKRDMRRLLPAVLWAGLGFTAVWAGWFAFFAFSGALPEFWEAAFAYNFALSGISTVRRLQALGRALVTLFNTAPFFMLSLLAWLAALPFLLLNDQGLHKLVTARWLGWLFLLMGALSVYNGIFRRGLTPYPAEMFGARQVMEIILGAALLLLGAVWLRSHLPEKLSTRLHALREKSHTPLRLPLLVAAIDLPVQLVMISLSGNNFGHYFMAALPSLTVLCAFFFWSLLNLPHKRQAAVWAAVLALPVLLVGAGAGIQKDRVSEDRYTRLLAQYVQSVTRPDETIFYWGNLVPLYIESQRQSPSCFYFTDPLFLKGYTSRQHTAHFLRELQSAPPALIISSAGVERPLILRDDPADCASLADMQTVQALAAEQFHTTKFFIPEGMPEVYAWICANYTAEEVVLSEKDNWVKTFYHYTPERQARSQTDAP</sequence>
<keyword evidence="6 8" id="KW-1133">Transmembrane helix</keyword>
<dbReference type="OrthoDB" id="154850at2"/>
<feature type="transmembrane region" description="Helical" evidence="8">
    <location>
        <begin position="334"/>
        <end position="352"/>
    </location>
</feature>
<evidence type="ECO:0000256" key="5">
    <source>
        <dbReference type="ARBA" id="ARBA00022692"/>
    </source>
</evidence>
<evidence type="ECO:0000313" key="10">
    <source>
        <dbReference type="EMBL" id="KPL78431.1"/>
    </source>
</evidence>
<proteinExistence type="predicted"/>
<dbReference type="GO" id="GO:0009103">
    <property type="term" value="P:lipopolysaccharide biosynthetic process"/>
    <property type="evidence" value="ECO:0007669"/>
    <property type="project" value="UniProtKB-ARBA"/>
</dbReference>
<dbReference type="InterPro" id="IPR038731">
    <property type="entry name" value="RgtA/B/C-like"/>
</dbReference>
<feature type="transmembrane region" description="Helical" evidence="8">
    <location>
        <begin position="235"/>
        <end position="252"/>
    </location>
</feature>
<feature type="transmembrane region" description="Helical" evidence="8">
    <location>
        <begin position="199"/>
        <end position="223"/>
    </location>
</feature>
<feature type="transmembrane region" description="Helical" evidence="8">
    <location>
        <begin position="399"/>
        <end position="421"/>
    </location>
</feature>
<evidence type="ECO:0000256" key="2">
    <source>
        <dbReference type="ARBA" id="ARBA00022475"/>
    </source>
</evidence>
<dbReference type="PANTHER" id="PTHR33908">
    <property type="entry name" value="MANNOSYLTRANSFERASE YKCB-RELATED"/>
    <property type="match status" value="1"/>
</dbReference>
<feature type="transmembrane region" description="Helical" evidence="8">
    <location>
        <begin position="264"/>
        <end position="284"/>
    </location>
</feature>
<evidence type="ECO:0000313" key="11">
    <source>
        <dbReference type="Proteomes" id="UP000050417"/>
    </source>
</evidence>
<keyword evidence="5 8" id="KW-0812">Transmembrane</keyword>
<dbReference type="InterPro" id="IPR050297">
    <property type="entry name" value="LipidA_mod_glycosyltrf_83"/>
</dbReference>
<keyword evidence="4" id="KW-0808">Transferase</keyword>
<keyword evidence="11" id="KW-1185">Reference proteome</keyword>
<reference evidence="10 11" key="1">
    <citation type="submission" date="2015-07" db="EMBL/GenBank/DDBJ databases">
        <title>Genome sequence of Ornatilinea apprima DSM 23815.</title>
        <authorList>
            <person name="Hemp J."/>
            <person name="Ward L.M."/>
            <person name="Pace L.A."/>
            <person name="Fischer W.W."/>
        </authorList>
    </citation>
    <scope>NUCLEOTIDE SEQUENCE [LARGE SCALE GENOMIC DNA]</scope>
    <source>
        <strain evidence="10 11">P3M-1</strain>
    </source>
</reference>
<keyword evidence="3" id="KW-0328">Glycosyltransferase</keyword>
<keyword evidence="2" id="KW-1003">Cell membrane</keyword>
<dbReference type="AlphaFoldDB" id="A0A0P6XDY9"/>
<dbReference type="GO" id="GO:0016763">
    <property type="term" value="F:pentosyltransferase activity"/>
    <property type="evidence" value="ECO:0007669"/>
    <property type="project" value="TreeGrafter"/>
</dbReference>
<protein>
    <recommendedName>
        <fullName evidence="9">Glycosyltransferase RgtA/B/C/D-like domain-containing protein</fullName>
    </recommendedName>
</protein>
<evidence type="ECO:0000256" key="1">
    <source>
        <dbReference type="ARBA" id="ARBA00004651"/>
    </source>
</evidence>
<evidence type="ECO:0000256" key="8">
    <source>
        <dbReference type="SAM" id="Phobius"/>
    </source>
</evidence>
<comment type="caution">
    <text evidence="10">The sequence shown here is derived from an EMBL/GenBank/DDBJ whole genome shotgun (WGS) entry which is preliminary data.</text>
</comment>
<feature type="transmembrane region" description="Helical" evidence="8">
    <location>
        <begin position="296"/>
        <end position="314"/>
    </location>
</feature>
<feature type="domain" description="Glycosyltransferase RgtA/B/C/D-like" evidence="9">
    <location>
        <begin position="58"/>
        <end position="208"/>
    </location>
</feature>
<comment type="subcellular location">
    <subcellularLocation>
        <location evidence="1">Cell membrane</location>
        <topology evidence="1">Multi-pass membrane protein</topology>
    </subcellularLocation>
</comment>
<dbReference type="Pfam" id="PF13231">
    <property type="entry name" value="PMT_2"/>
    <property type="match status" value="1"/>
</dbReference>
<feature type="transmembrane region" description="Helical" evidence="8">
    <location>
        <begin position="79"/>
        <end position="100"/>
    </location>
</feature>
<evidence type="ECO:0000256" key="3">
    <source>
        <dbReference type="ARBA" id="ARBA00022676"/>
    </source>
</evidence>
<dbReference type="Proteomes" id="UP000050417">
    <property type="component" value="Unassembled WGS sequence"/>
</dbReference>
<gene>
    <name evidence="10" type="ORF">ADN00_06830</name>
</gene>